<dbReference type="EMBL" id="CP014782">
    <property type="protein sequence ID" value="AQS39221.1"/>
    <property type="molecule type" value="Genomic_DNA"/>
</dbReference>
<dbReference type="Gene3D" id="1.20.1530.20">
    <property type="match status" value="1"/>
</dbReference>
<dbReference type="Proteomes" id="UP000189545">
    <property type="component" value="Chromosome"/>
</dbReference>
<organism evidence="9 10">
    <name type="scientific">Shewanella psychrophila</name>
    <dbReference type="NCBI Taxonomy" id="225848"/>
    <lineage>
        <taxon>Bacteria</taxon>
        <taxon>Pseudomonadati</taxon>
        <taxon>Pseudomonadota</taxon>
        <taxon>Gammaproteobacteria</taxon>
        <taxon>Alteromonadales</taxon>
        <taxon>Shewanellaceae</taxon>
        <taxon>Shewanella</taxon>
    </lineage>
</organism>
<comment type="similarity">
    <text evidence="2">Belongs to the auxin efflux carrier (TC 2.A.69) family.</text>
</comment>
<proteinExistence type="inferred from homology"/>
<evidence type="ECO:0000256" key="7">
    <source>
        <dbReference type="ARBA" id="ARBA00023136"/>
    </source>
</evidence>
<evidence type="ECO:0000256" key="6">
    <source>
        <dbReference type="ARBA" id="ARBA00022989"/>
    </source>
</evidence>
<keyword evidence="6 8" id="KW-1133">Transmembrane helix</keyword>
<feature type="transmembrane region" description="Helical" evidence="8">
    <location>
        <begin position="63"/>
        <end position="87"/>
    </location>
</feature>
<evidence type="ECO:0000256" key="4">
    <source>
        <dbReference type="ARBA" id="ARBA00022475"/>
    </source>
</evidence>
<sequence>MSPILTPLFAVLGIMLLGSLIQRSRILSPDTDQVLNQYVYYIAFPAIMLIALAETPIEGILQWGFIAGYSLAMVLTYILVMLVSCVTNKGRTDIAALRALNTTFGNCAFIGMPLLTMLFPDNGNALTAAAITTLLSVIIFALVLVTVELYQGQKQVSPLVVIFQSLIQNPIVIGSTIGMVISALNIHVNESISIMLRQIGMTSSPCALFAIGMVLAKATGGQELPLSSAIPHDTRQLTVREKTFHHFAELTWINVCKLFIQPALAYILLIAFGVEGDLLIMGVLLASLPTAASVFLLAQRYRIKSAISAQTIMLGTVLSILTLPSIDYLLRS</sequence>
<evidence type="ECO:0000256" key="8">
    <source>
        <dbReference type="SAM" id="Phobius"/>
    </source>
</evidence>
<accession>A0A1S6HUP6</accession>
<dbReference type="InterPro" id="IPR038770">
    <property type="entry name" value="Na+/solute_symporter_sf"/>
</dbReference>
<evidence type="ECO:0000313" key="10">
    <source>
        <dbReference type="Proteomes" id="UP000189545"/>
    </source>
</evidence>
<keyword evidence="10" id="KW-1185">Reference proteome</keyword>
<dbReference type="AlphaFoldDB" id="A0A1S6HUP6"/>
<dbReference type="STRING" id="225848.Sps_04115"/>
<keyword evidence="4" id="KW-1003">Cell membrane</keyword>
<evidence type="ECO:0000256" key="2">
    <source>
        <dbReference type="ARBA" id="ARBA00010145"/>
    </source>
</evidence>
<keyword evidence="3" id="KW-0813">Transport</keyword>
<dbReference type="RefSeq" id="WP_077754164.1">
    <property type="nucleotide sequence ID" value="NZ_CP014782.1"/>
</dbReference>
<evidence type="ECO:0000313" key="9">
    <source>
        <dbReference type="EMBL" id="AQS39221.1"/>
    </source>
</evidence>
<reference evidence="9 10" key="1">
    <citation type="submission" date="2016-03" db="EMBL/GenBank/DDBJ databases">
        <title>Complete genome sequence of Shewanella psychrophila WP2, a deep sea bacterium isolated from west Pacific sediment.</title>
        <authorList>
            <person name="Xu G."/>
            <person name="Jian H."/>
        </authorList>
    </citation>
    <scope>NUCLEOTIDE SEQUENCE [LARGE SCALE GENOMIC DNA]</scope>
    <source>
        <strain evidence="9 10">WP2</strain>
    </source>
</reference>
<feature type="transmembrane region" description="Helical" evidence="8">
    <location>
        <begin position="196"/>
        <end position="216"/>
    </location>
</feature>
<comment type="subcellular location">
    <subcellularLocation>
        <location evidence="1">Cell membrane</location>
        <topology evidence="1">Multi-pass membrane protein</topology>
    </subcellularLocation>
</comment>
<dbReference type="PANTHER" id="PTHR36838">
    <property type="entry name" value="AUXIN EFFLUX CARRIER FAMILY PROTEIN"/>
    <property type="match status" value="1"/>
</dbReference>
<feature type="transmembrane region" description="Helical" evidence="8">
    <location>
        <begin position="159"/>
        <end position="184"/>
    </location>
</feature>
<keyword evidence="5 8" id="KW-0812">Transmembrane</keyword>
<dbReference type="KEGG" id="spsw:Sps_04115"/>
<gene>
    <name evidence="9" type="ORF">Sps_04115</name>
</gene>
<evidence type="ECO:0000256" key="3">
    <source>
        <dbReference type="ARBA" id="ARBA00022448"/>
    </source>
</evidence>
<feature type="transmembrane region" description="Helical" evidence="8">
    <location>
        <begin position="310"/>
        <end position="330"/>
    </location>
</feature>
<dbReference type="OrthoDB" id="9810457at2"/>
<keyword evidence="7 8" id="KW-0472">Membrane</keyword>
<feature type="transmembrane region" description="Helical" evidence="8">
    <location>
        <begin position="125"/>
        <end position="147"/>
    </location>
</feature>
<feature type="transmembrane region" description="Helical" evidence="8">
    <location>
        <begin position="6"/>
        <end position="26"/>
    </location>
</feature>
<feature type="transmembrane region" description="Helical" evidence="8">
    <location>
        <begin position="250"/>
        <end position="272"/>
    </location>
</feature>
<evidence type="ECO:0000256" key="1">
    <source>
        <dbReference type="ARBA" id="ARBA00004651"/>
    </source>
</evidence>
<dbReference type="GO" id="GO:0005886">
    <property type="term" value="C:plasma membrane"/>
    <property type="evidence" value="ECO:0007669"/>
    <property type="project" value="UniProtKB-SubCell"/>
</dbReference>
<dbReference type="PANTHER" id="PTHR36838:SF3">
    <property type="entry name" value="TRANSPORTER AUXIN EFFLUX CARRIER EC FAMILY"/>
    <property type="match status" value="1"/>
</dbReference>
<feature type="transmembrane region" description="Helical" evidence="8">
    <location>
        <begin position="38"/>
        <end position="57"/>
    </location>
</feature>
<name>A0A1S6HUP6_9GAMM</name>
<feature type="transmembrane region" description="Helical" evidence="8">
    <location>
        <begin position="278"/>
        <end position="298"/>
    </location>
</feature>
<dbReference type="InterPro" id="IPR004776">
    <property type="entry name" value="Mem_transp_PIN-like"/>
</dbReference>
<feature type="transmembrane region" description="Helical" evidence="8">
    <location>
        <begin position="99"/>
        <end position="119"/>
    </location>
</feature>
<dbReference type="GO" id="GO:0055085">
    <property type="term" value="P:transmembrane transport"/>
    <property type="evidence" value="ECO:0007669"/>
    <property type="project" value="InterPro"/>
</dbReference>
<dbReference type="Pfam" id="PF03547">
    <property type="entry name" value="Mem_trans"/>
    <property type="match status" value="1"/>
</dbReference>
<protein>
    <submittedName>
        <fullName evidence="9">Putative permease</fullName>
    </submittedName>
</protein>
<evidence type="ECO:0000256" key="5">
    <source>
        <dbReference type="ARBA" id="ARBA00022692"/>
    </source>
</evidence>